<dbReference type="EMBL" id="JANPWB010000016">
    <property type="protein sequence ID" value="KAJ1084331.1"/>
    <property type="molecule type" value="Genomic_DNA"/>
</dbReference>
<accession>A0AAV7KXZ5</accession>
<comment type="caution">
    <text evidence="2">The sequence shown here is derived from an EMBL/GenBank/DDBJ whole genome shotgun (WGS) entry which is preliminary data.</text>
</comment>
<feature type="region of interest" description="Disordered" evidence="1">
    <location>
        <begin position="54"/>
        <end position="74"/>
    </location>
</feature>
<proteinExistence type="predicted"/>
<keyword evidence="3" id="KW-1185">Reference proteome</keyword>
<dbReference type="Proteomes" id="UP001066276">
    <property type="component" value="Chromosome 12"/>
</dbReference>
<dbReference type="AlphaFoldDB" id="A0AAV7KXZ5"/>
<reference evidence="2" key="1">
    <citation type="journal article" date="2022" name="bioRxiv">
        <title>Sequencing and chromosome-scale assembly of the giantPleurodeles waltlgenome.</title>
        <authorList>
            <person name="Brown T."/>
            <person name="Elewa A."/>
            <person name="Iarovenko S."/>
            <person name="Subramanian E."/>
            <person name="Araus A.J."/>
            <person name="Petzold A."/>
            <person name="Susuki M."/>
            <person name="Suzuki K.-i.T."/>
            <person name="Hayashi T."/>
            <person name="Toyoda A."/>
            <person name="Oliveira C."/>
            <person name="Osipova E."/>
            <person name="Leigh N.D."/>
            <person name="Simon A."/>
            <person name="Yun M.H."/>
        </authorList>
    </citation>
    <scope>NUCLEOTIDE SEQUENCE</scope>
    <source>
        <strain evidence="2">20211129_DDA</strain>
        <tissue evidence="2">Liver</tissue>
    </source>
</reference>
<name>A0AAV7KXZ5_PLEWA</name>
<evidence type="ECO:0000256" key="1">
    <source>
        <dbReference type="SAM" id="MobiDB-lite"/>
    </source>
</evidence>
<protein>
    <submittedName>
        <fullName evidence="2">Uncharacterized protein</fullName>
    </submittedName>
</protein>
<sequence>MFEKPMYSHVPCSYSADSPPLQTVPNFSAAETPTPGRAKRSRCLEREQLARAGHVTPGEDSGSAALGMERGTVSSAKGRVRCASEGRTVQNKCTLSALTVLMLRTFFYEDESRGVSTALSICSRAHYVLISVVRCVLLCTLREAQRNACA</sequence>
<gene>
    <name evidence="2" type="ORF">NDU88_004482</name>
</gene>
<evidence type="ECO:0000313" key="2">
    <source>
        <dbReference type="EMBL" id="KAJ1084331.1"/>
    </source>
</evidence>
<organism evidence="2 3">
    <name type="scientific">Pleurodeles waltl</name>
    <name type="common">Iberian ribbed newt</name>
    <dbReference type="NCBI Taxonomy" id="8319"/>
    <lineage>
        <taxon>Eukaryota</taxon>
        <taxon>Metazoa</taxon>
        <taxon>Chordata</taxon>
        <taxon>Craniata</taxon>
        <taxon>Vertebrata</taxon>
        <taxon>Euteleostomi</taxon>
        <taxon>Amphibia</taxon>
        <taxon>Batrachia</taxon>
        <taxon>Caudata</taxon>
        <taxon>Salamandroidea</taxon>
        <taxon>Salamandridae</taxon>
        <taxon>Pleurodelinae</taxon>
        <taxon>Pleurodeles</taxon>
    </lineage>
</organism>
<evidence type="ECO:0000313" key="3">
    <source>
        <dbReference type="Proteomes" id="UP001066276"/>
    </source>
</evidence>